<keyword evidence="13" id="KW-1185">Reference proteome</keyword>
<comment type="caution">
    <text evidence="12">The sequence shown here is derived from an EMBL/GenBank/DDBJ whole genome shotgun (WGS) entry which is preliminary data.</text>
</comment>
<evidence type="ECO:0000256" key="7">
    <source>
        <dbReference type="ARBA" id="ARBA00030237"/>
    </source>
</evidence>
<dbReference type="EMBL" id="NJET01000002">
    <property type="protein sequence ID" value="PHH67228.1"/>
    <property type="molecule type" value="Genomic_DNA"/>
</dbReference>
<evidence type="ECO:0000259" key="11">
    <source>
        <dbReference type="PROSITE" id="PS50011"/>
    </source>
</evidence>
<accession>A0A2C5XMZ6</accession>
<dbReference type="FunFam" id="3.30.200.20:FF:000470">
    <property type="entry name" value="Serine/threonine-protein kinase RAD53"/>
    <property type="match status" value="1"/>
</dbReference>
<dbReference type="PROSITE" id="PS50011">
    <property type="entry name" value="PROTEIN_KINASE_DOM"/>
    <property type="match status" value="1"/>
</dbReference>
<feature type="domain" description="FHA" evidence="10">
    <location>
        <begin position="110"/>
        <end position="163"/>
    </location>
</feature>
<dbReference type="SUPFAM" id="SSF56112">
    <property type="entry name" value="Protein kinase-like (PK-like)"/>
    <property type="match status" value="1"/>
</dbReference>
<organism evidence="12 13">
    <name type="scientific">Ophiocordyceps australis</name>
    <dbReference type="NCBI Taxonomy" id="1399860"/>
    <lineage>
        <taxon>Eukaryota</taxon>
        <taxon>Fungi</taxon>
        <taxon>Dikarya</taxon>
        <taxon>Ascomycota</taxon>
        <taxon>Pezizomycotina</taxon>
        <taxon>Sordariomycetes</taxon>
        <taxon>Hypocreomycetidae</taxon>
        <taxon>Hypocreales</taxon>
        <taxon>Ophiocordycipitaceae</taxon>
        <taxon>Ophiocordyceps</taxon>
    </lineage>
</organism>
<feature type="region of interest" description="Disordered" evidence="9">
    <location>
        <begin position="1"/>
        <end position="26"/>
    </location>
</feature>
<evidence type="ECO:0000256" key="1">
    <source>
        <dbReference type="ARBA" id="ARBA00004623"/>
    </source>
</evidence>
<dbReference type="GO" id="GO:0034045">
    <property type="term" value="C:phagophore assembly site membrane"/>
    <property type="evidence" value="ECO:0007669"/>
    <property type="project" value="UniProtKB-SubCell"/>
</dbReference>
<dbReference type="GO" id="GO:0005524">
    <property type="term" value="F:ATP binding"/>
    <property type="evidence" value="ECO:0007669"/>
    <property type="project" value="UniProtKB-UniRule"/>
</dbReference>
<protein>
    <recommendedName>
        <fullName evidence="7">Autophagy-related protein 1</fullName>
    </recommendedName>
</protein>
<keyword evidence="3" id="KW-0813">Transport</keyword>
<dbReference type="Pfam" id="PF00069">
    <property type="entry name" value="Pkinase"/>
    <property type="match status" value="1"/>
</dbReference>
<keyword evidence="6" id="KW-0072">Autophagy</keyword>
<dbReference type="PROSITE" id="PS50006">
    <property type="entry name" value="FHA_DOMAIN"/>
    <property type="match status" value="1"/>
</dbReference>
<name>A0A2C5XMZ6_9HYPO</name>
<feature type="region of interest" description="Disordered" evidence="9">
    <location>
        <begin position="595"/>
        <end position="624"/>
    </location>
</feature>
<feature type="region of interest" description="Disordered" evidence="9">
    <location>
        <begin position="716"/>
        <end position="765"/>
    </location>
</feature>
<dbReference type="Gene3D" id="2.60.200.20">
    <property type="match status" value="1"/>
</dbReference>
<dbReference type="SUPFAM" id="SSF49879">
    <property type="entry name" value="SMAD/FHA domain"/>
    <property type="match status" value="1"/>
</dbReference>
<evidence type="ECO:0000256" key="5">
    <source>
        <dbReference type="ARBA" id="ARBA00022840"/>
    </source>
</evidence>
<evidence type="ECO:0000256" key="2">
    <source>
        <dbReference type="ARBA" id="ARBA00005575"/>
    </source>
</evidence>
<dbReference type="SMART" id="SM00220">
    <property type="entry name" value="S_TKc"/>
    <property type="match status" value="1"/>
</dbReference>
<dbReference type="AlphaFoldDB" id="A0A2C5XMZ6"/>
<dbReference type="InterPro" id="IPR017441">
    <property type="entry name" value="Protein_kinase_ATP_BS"/>
</dbReference>
<dbReference type="PROSITE" id="PS00108">
    <property type="entry name" value="PROTEIN_KINASE_ST"/>
    <property type="match status" value="1"/>
</dbReference>
<feature type="compositionally biased region" description="Polar residues" evidence="9">
    <location>
        <begin position="1"/>
        <end position="12"/>
    </location>
</feature>
<reference evidence="12 13" key="1">
    <citation type="submission" date="2017-06" db="EMBL/GenBank/DDBJ databases">
        <title>Ant-infecting Ophiocordyceps genomes reveal a high diversity of potential behavioral manipulation genes and a possible major role for enterotoxins.</title>
        <authorList>
            <person name="De Bekker C."/>
            <person name="Evans H.C."/>
            <person name="Brachmann A."/>
            <person name="Hughes D.P."/>
        </authorList>
    </citation>
    <scope>NUCLEOTIDE SEQUENCE [LARGE SCALE GENOMIC DNA]</scope>
    <source>
        <strain evidence="12 13">Map64</strain>
    </source>
</reference>
<dbReference type="GO" id="GO:0006914">
    <property type="term" value="P:autophagy"/>
    <property type="evidence" value="ECO:0007669"/>
    <property type="project" value="UniProtKB-KW"/>
</dbReference>
<dbReference type="PROSITE" id="PS00107">
    <property type="entry name" value="PROTEIN_KINASE_ATP"/>
    <property type="match status" value="1"/>
</dbReference>
<dbReference type="InterPro" id="IPR000253">
    <property type="entry name" value="FHA_dom"/>
</dbReference>
<dbReference type="Pfam" id="PF00498">
    <property type="entry name" value="FHA"/>
    <property type="match status" value="1"/>
</dbReference>
<evidence type="ECO:0000256" key="3">
    <source>
        <dbReference type="ARBA" id="ARBA00022448"/>
    </source>
</evidence>
<dbReference type="InterPro" id="IPR008271">
    <property type="entry name" value="Ser/Thr_kinase_AS"/>
</dbReference>
<comment type="subcellular location">
    <subcellularLocation>
        <location evidence="1">Preautophagosomal structure membrane</location>
        <topology evidence="1">Peripheral membrane protein</topology>
    </subcellularLocation>
</comment>
<feature type="compositionally biased region" description="Basic and acidic residues" evidence="9">
    <location>
        <begin position="595"/>
        <end position="614"/>
    </location>
</feature>
<dbReference type="PANTHER" id="PTHR24348">
    <property type="entry name" value="SERINE/THREONINE-PROTEIN KINASE UNC-51-RELATED"/>
    <property type="match status" value="1"/>
</dbReference>
<feature type="binding site" evidence="8">
    <location>
        <position position="304"/>
    </location>
    <ligand>
        <name>ATP</name>
        <dbReference type="ChEBI" id="CHEBI:30616"/>
    </ligand>
</feature>
<evidence type="ECO:0000256" key="9">
    <source>
        <dbReference type="SAM" id="MobiDB-lite"/>
    </source>
</evidence>
<dbReference type="InterPro" id="IPR000719">
    <property type="entry name" value="Prot_kinase_dom"/>
</dbReference>
<evidence type="ECO:0000256" key="6">
    <source>
        <dbReference type="ARBA" id="ARBA00023006"/>
    </source>
</evidence>
<evidence type="ECO:0000259" key="10">
    <source>
        <dbReference type="PROSITE" id="PS50006"/>
    </source>
</evidence>
<dbReference type="SMART" id="SM00240">
    <property type="entry name" value="FHA"/>
    <property type="match status" value="1"/>
</dbReference>
<keyword evidence="5 8" id="KW-0067">ATP-binding</keyword>
<dbReference type="InterPro" id="IPR045269">
    <property type="entry name" value="Atg1-like"/>
</dbReference>
<evidence type="ECO:0000313" key="13">
    <source>
        <dbReference type="Proteomes" id="UP000226192"/>
    </source>
</evidence>
<dbReference type="OrthoDB" id="504170at2759"/>
<dbReference type="InterPro" id="IPR008984">
    <property type="entry name" value="SMAD_FHA_dom_sf"/>
</dbReference>
<comment type="similarity">
    <text evidence="2">Belongs to the protein kinase superfamily. CAMK Ser/Thr protein kinase family. CHEK2 subfamily.</text>
</comment>
<dbReference type="GO" id="GO:0010506">
    <property type="term" value="P:regulation of autophagy"/>
    <property type="evidence" value="ECO:0007669"/>
    <property type="project" value="InterPro"/>
</dbReference>
<dbReference type="Gene3D" id="1.10.510.10">
    <property type="entry name" value="Transferase(Phosphotransferase) domain 1"/>
    <property type="match status" value="1"/>
</dbReference>
<evidence type="ECO:0000313" key="12">
    <source>
        <dbReference type="EMBL" id="PHH67228.1"/>
    </source>
</evidence>
<dbReference type="Proteomes" id="UP000226192">
    <property type="component" value="Unassembled WGS sequence"/>
</dbReference>
<evidence type="ECO:0000256" key="4">
    <source>
        <dbReference type="ARBA" id="ARBA00022741"/>
    </source>
</evidence>
<proteinExistence type="inferred from homology"/>
<feature type="compositionally biased region" description="Basic and acidic residues" evidence="9">
    <location>
        <begin position="734"/>
        <end position="751"/>
    </location>
</feature>
<sequence length="1155" mass="129982">MDSGDEATQATQGILDPRRVGRQNSGFSDDEISDLICILYPHSATARQEVLRMVQEGSPYIIGRDDADEVETDFTVEDEASRFDCHPNGRGNYAIILRLSAQVKDPIAGFTFGRNAARCDIVFANDPRRRISNVHFRIYANEYGNVMIHDQSSNGTFVDEQRLTAQPRNDNQAIVRWVLSSGSLIRVQLHDERCDLTFRVRVPRREGVYERAYMKKIGAFFAKHGPRPDCEDVRPRAYLAAATGAEAAAPVATAGQARRREASRAITEWTGSGHYNKIGKIGQGAFAVVYKVTSKFDGKPYAAKELDKRRFVKNGVLDIKVENEMKIMRRVSHPHIVRYTDNLDWDNRLLIIIMEYVGGGDLGKVIADGGVFSEDLSQTMAKQLLDALGYLHTNKITHRDVKPDNILIHTLEPLNVKLTDFGLSKMIDTEQTFLRTFCGTLLYCAPEVYTEYVEYEEDGTRNRGRRARRAPGQRYSHAIDIWSLGAVLFYTMTGLPPYPVRSNISHSELLHRIMTTPLDTWPLRHCNTTLCGIDFVQRLLQRRPEQRATIAELEGHAWLGGENPVIQASQSYDEITDDEEFDVEPCQFQSGFDAHETEEDRISDSMSEHSDKENQSGAHPIKSALNSSGLIPQAQPIPSVDRPFLAVSEIGDSHDFDEAFDSDVDQGNRLGASRAVSLVGNQSSDQLQSLIDNVASQSLNEDNISATSSHYATALMDATSSKRKPPSQETGDEGTPRDKPTIKRIKSDKPADSGGGDDDSLPEVPGEVVGEYELLASVAKARRGLGGKMDIPARKEEFWEMDRSTWHLEYPEMTQFQYEAFLNAAKKREETFAPGKTRLWDLAMKYFPPQKRPVLRMDEGVPATAAASEALFAAHTLGDRSKSVLLAQQAPGWIESDASSCIDNVSLYMTDVFMSFGRALENTNIYKERLETRIPKCAFKIVLWKQGYDAAQESSISTRPWLISSTNVDAFHFYISTKATQGIKVNGQNLPSWNAADARSPARYWMRLYDGDRLMIWRGCESLDETNVVFHCRWGGSAQSRPADEPTQLVDSVHAETLDDVCCRTERRVYERNQQNRYYFEAEVDYRQRARHLDAECAQSSVFELMRLKAHEYLEAVRQREEQRVQREIAARRAASASALSAAMTHPPATFRPRP</sequence>
<evidence type="ECO:0000256" key="8">
    <source>
        <dbReference type="PROSITE-ProRule" id="PRU10141"/>
    </source>
</evidence>
<keyword evidence="4 8" id="KW-0547">Nucleotide-binding</keyword>
<gene>
    <name evidence="12" type="ORF">CDD81_2997</name>
</gene>
<dbReference type="STRING" id="1399860.A0A2C5XMZ6"/>
<dbReference type="GO" id="GO:0004674">
    <property type="term" value="F:protein serine/threonine kinase activity"/>
    <property type="evidence" value="ECO:0007669"/>
    <property type="project" value="InterPro"/>
</dbReference>
<feature type="domain" description="Protein kinase" evidence="11">
    <location>
        <begin position="275"/>
        <end position="559"/>
    </location>
</feature>
<dbReference type="InterPro" id="IPR011009">
    <property type="entry name" value="Kinase-like_dom_sf"/>
</dbReference>